<gene>
    <name evidence="5" type="ORF">ACFQ2V_09130</name>
</gene>
<dbReference type="EMBL" id="JBHTKH010000004">
    <property type="protein sequence ID" value="MFD1054463.1"/>
    <property type="molecule type" value="Genomic_DNA"/>
</dbReference>
<evidence type="ECO:0000313" key="6">
    <source>
        <dbReference type="Proteomes" id="UP001597046"/>
    </source>
</evidence>
<dbReference type="InterPro" id="IPR005474">
    <property type="entry name" value="Transketolase_N"/>
</dbReference>
<comment type="similarity">
    <text evidence="2">Belongs to the transketolase family.</text>
</comment>
<evidence type="ECO:0000259" key="4">
    <source>
        <dbReference type="Pfam" id="PF00456"/>
    </source>
</evidence>
<sequence>MGTLTHSRPAANTSDTHASNAIDSARLSRVADAAYDIRMGVLEQGQAQGEGYVGQALGIADVLAAVYCDRLNHRPDDPEWEGRDRFLLSIGHYALASYAALAAAGVIPRAELQTYAADGSRLPMSGMKTYTPGMEISGGSLGHGLGQAVGMALGLRLQGLNSQLVYNLLSDGELNEGSTWEAAMSAAHWELGNLIALVDLNGLQADGRTEDVLRLEKHEDQWAAFGWDAQRIDGNDLEAVLTALDWATGSAAAQGRPKVILCDTRLAKGVPVLEAKDKLHFLRVAAEEWPIAKAQLTEGHEHGEARR</sequence>
<dbReference type="RefSeq" id="WP_386052354.1">
    <property type="nucleotide sequence ID" value="NZ_JBHTKH010000004.1"/>
</dbReference>
<dbReference type="InterPro" id="IPR029061">
    <property type="entry name" value="THDP-binding"/>
</dbReference>
<evidence type="ECO:0000256" key="2">
    <source>
        <dbReference type="ARBA" id="ARBA00007131"/>
    </source>
</evidence>
<dbReference type="PANTHER" id="PTHR47514">
    <property type="entry name" value="TRANSKETOLASE N-TERMINAL SECTION-RELATED"/>
    <property type="match status" value="1"/>
</dbReference>
<comment type="cofactor">
    <cofactor evidence="1">
        <name>thiamine diphosphate</name>
        <dbReference type="ChEBI" id="CHEBI:58937"/>
    </cofactor>
</comment>
<accession>A0ABW3MWK0</accession>
<dbReference type="Pfam" id="PF00456">
    <property type="entry name" value="Transketolase_N"/>
    <property type="match status" value="1"/>
</dbReference>
<comment type="caution">
    <text evidence="5">The sequence shown here is derived from an EMBL/GenBank/DDBJ whole genome shotgun (WGS) entry which is preliminary data.</text>
</comment>
<dbReference type="SUPFAM" id="SSF52518">
    <property type="entry name" value="Thiamin diphosphate-binding fold (THDP-binding)"/>
    <property type="match status" value="1"/>
</dbReference>
<feature type="domain" description="Transketolase N-terminal" evidence="4">
    <location>
        <begin position="34"/>
        <end position="294"/>
    </location>
</feature>
<protein>
    <submittedName>
        <fullName evidence="5">Transketolase</fullName>
    </submittedName>
</protein>
<reference evidence="6" key="1">
    <citation type="journal article" date="2019" name="Int. J. Syst. Evol. Microbiol.">
        <title>The Global Catalogue of Microorganisms (GCM) 10K type strain sequencing project: providing services to taxonomists for standard genome sequencing and annotation.</title>
        <authorList>
            <consortium name="The Broad Institute Genomics Platform"/>
            <consortium name="The Broad Institute Genome Sequencing Center for Infectious Disease"/>
            <person name="Wu L."/>
            <person name="Ma J."/>
        </authorList>
    </citation>
    <scope>NUCLEOTIDE SEQUENCE [LARGE SCALE GENOMIC DNA]</scope>
    <source>
        <strain evidence="6">CCUG 57508</strain>
    </source>
</reference>
<dbReference type="Gene3D" id="3.40.50.970">
    <property type="match status" value="1"/>
</dbReference>
<evidence type="ECO:0000256" key="3">
    <source>
        <dbReference type="ARBA" id="ARBA00023052"/>
    </source>
</evidence>
<keyword evidence="6" id="KW-1185">Reference proteome</keyword>
<dbReference type="Proteomes" id="UP001597046">
    <property type="component" value="Unassembled WGS sequence"/>
</dbReference>
<dbReference type="PANTHER" id="PTHR47514:SF1">
    <property type="entry name" value="TRANSKETOLASE N-TERMINAL SECTION-RELATED"/>
    <property type="match status" value="1"/>
</dbReference>
<name>A0ABW3MWK0_9MICO</name>
<evidence type="ECO:0000256" key="1">
    <source>
        <dbReference type="ARBA" id="ARBA00001964"/>
    </source>
</evidence>
<proteinExistence type="inferred from homology"/>
<organism evidence="5 6">
    <name type="scientific">Terrabacter terrigena</name>
    <dbReference type="NCBI Taxonomy" id="574718"/>
    <lineage>
        <taxon>Bacteria</taxon>
        <taxon>Bacillati</taxon>
        <taxon>Actinomycetota</taxon>
        <taxon>Actinomycetes</taxon>
        <taxon>Micrococcales</taxon>
        <taxon>Intrasporangiaceae</taxon>
        <taxon>Terrabacter</taxon>
    </lineage>
</organism>
<keyword evidence="3" id="KW-0786">Thiamine pyrophosphate</keyword>
<evidence type="ECO:0000313" key="5">
    <source>
        <dbReference type="EMBL" id="MFD1054463.1"/>
    </source>
</evidence>